<dbReference type="Proteomes" id="UP000199662">
    <property type="component" value="Unassembled WGS sequence"/>
</dbReference>
<feature type="transmembrane region" description="Helical" evidence="1">
    <location>
        <begin position="33"/>
        <end position="53"/>
    </location>
</feature>
<dbReference type="EMBL" id="FNZK01000001">
    <property type="protein sequence ID" value="SEI78471.1"/>
    <property type="molecule type" value="Genomic_DNA"/>
</dbReference>
<keyword evidence="1" id="KW-0812">Transmembrane</keyword>
<name>A0A1H6TEN9_9FIRM</name>
<keyword evidence="3" id="KW-1185">Reference proteome</keyword>
<reference evidence="2 3" key="1">
    <citation type="submission" date="2016-10" db="EMBL/GenBank/DDBJ databases">
        <authorList>
            <person name="de Groot N.N."/>
        </authorList>
    </citation>
    <scope>NUCLEOTIDE SEQUENCE [LARGE SCALE GENOMIC DNA]</scope>
    <source>
        <strain evidence="2 3">DSM 2179</strain>
    </source>
</reference>
<evidence type="ECO:0000313" key="3">
    <source>
        <dbReference type="Proteomes" id="UP000199662"/>
    </source>
</evidence>
<protein>
    <submittedName>
        <fullName evidence="2">Uncharacterized protein</fullName>
    </submittedName>
</protein>
<evidence type="ECO:0000256" key="1">
    <source>
        <dbReference type="SAM" id="Phobius"/>
    </source>
</evidence>
<sequence>MEILSYTSAKTAIFITLILIGYAIYIEFRSKKMIALFLISILGASIFVLMTHVTTPEAAMTIAQKNQILQQQHTFIDWYTNYKKDIDLLDSNWQQYDKILQSFKNDDISIQTVYLRLTQLQEQSLALKNKFIQQKPPESLEDTNYTLTAKIIEKTSNYITMQTDVITKSKAAVDPANLKTKSHDEQVQILERIMTIGAPAPLTIADEVAVLKENLTLPDEK</sequence>
<evidence type="ECO:0000313" key="2">
    <source>
        <dbReference type="EMBL" id="SEI78471.1"/>
    </source>
</evidence>
<dbReference type="AlphaFoldDB" id="A0A1H6TEN9"/>
<keyword evidence="1" id="KW-1133">Transmembrane helix</keyword>
<gene>
    <name evidence="2" type="ORF">SAMN05660742_10138</name>
</gene>
<organism evidence="2 3">
    <name type="scientific">Propionispira arboris</name>
    <dbReference type="NCBI Taxonomy" id="84035"/>
    <lineage>
        <taxon>Bacteria</taxon>
        <taxon>Bacillati</taxon>
        <taxon>Bacillota</taxon>
        <taxon>Negativicutes</taxon>
        <taxon>Selenomonadales</taxon>
        <taxon>Selenomonadaceae</taxon>
        <taxon>Propionispira</taxon>
    </lineage>
</organism>
<accession>A0A1H6TEN9</accession>
<dbReference type="RefSeq" id="WP_091828303.1">
    <property type="nucleotide sequence ID" value="NZ_FNZK01000001.1"/>
</dbReference>
<feature type="transmembrane region" description="Helical" evidence="1">
    <location>
        <begin position="6"/>
        <end position="26"/>
    </location>
</feature>
<proteinExistence type="predicted"/>
<keyword evidence="1" id="KW-0472">Membrane</keyword>